<accession>E0NNC2</accession>
<proteinExistence type="predicted"/>
<reference evidence="1 2" key="1">
    <citation type="submission" date="2010-07" db="EMBL/GenBank/DDBJ databases">
        <authorList>
            <person name="Muzny D."/>
            <person name="Qin X."/>
            <person name="Deng J."/>
            <person name="Jiang H."/>
            <person name="Liu Y."/>
            <person name="Qu J."/>
            <person name="Song X.-Z."/>
            <person name="Zhang L."/>
            <person name="Thornton R."/>
            <person name="Coyle M."/>
            <person name="Francisco L."/>
            <person name="Jackson L."/>
            <person name="Javaid M."/>
            <person name="Korchina V."/>
            <person name="Kovar C."/>
            <person name="Mata R."/>
            <person name="Mathew T."/>
            <person name="Ngo R."/>
            <person name="Nguyen L."/>
            <person name="Nguyen N."/>
            <person name="Okwuonu G."/>
            <person name="Ongeri F."/>
            <person name="Pham C."/>
            <person name="Simmons D."/>
            <person name="Wilczek-Boney K."/>
            <person name="Hale W."/>
            <person name="Jakkamsetti A."/>
            <person name="Pham P."/>
            <person name="Ruth R."/>
            <person name="San Lucas F."/>
            <person name="Warren J."/>
            <person name="Zhang J."/>
            <person name="Zhao Z."/>
            <person name="Zhou C."/>
            <person name="Zhu D."/>
            <person name="Lee S."/>
            <person name="Bess C."/>
            <person name="Blankenburg K."/>
            <person name="Forbes L."/>
            <person name="Fu Q."/>
            <person name="Gubbala S."/>
            <person name="Hirani K."/>
            <person name="Jayaseelan J.C."/>
            <person name="Lara F."/>
            <person name="Munidasa M."/>
            <person name="Palculict T."/>
            <person name="Patil S."/>
            <person name="Pu L.-L."/>
            <person name="Saada N."/>
            <person name="Tang L."/>
            <person name="Weissenberger G."/>
            <person name="Zhu Y."/>
            <person name="Hemphill L."/>
            <person name="Shang Y."/>
            <person name="Youmans B."/>
            <person name="Ayvaz T."/>
            <person name="Ross M."/>
            <person name="Santibanez J."/>
            <person name="Aqrawi P."/>
            <person name="Gross S."/>
            <person name="Joshi V."/>
            <person name="Fowler G."/>
            <person name="Nazareth L."/>
            <person name="Reid J."/>
            <person name="Worley K."/>
            <person name="Petrosino J."/>
            <person name="Highlander S."/>
            <person name="Gibbs R."/>
        </authorList>
    </citation>
    <scope>NUCLEOTIDE SEQUENCE [LARGE SCALE GENOMIC DNA]</scope>
    <source>
        <strain evidence="1 2">ATCC BAA-1640</strain>
    </source>
</reference>
<evidence type="ECO:0008006" key="3">
    <source>
        <dbReference type="Google" id="ProtNLM"/>
    </source>
</evidence>
<dbReference type="Pfam" id="PF07352">
    <property type="entry name" value="Phage_Mu_Gam"/>
    <property type="match status" value="1"/>
</dbReference>
<evidence type="ECO:0000313" key="2">
    <source>
        <dbReference type="Proteomes" id="UP000003280"/>
    </source>
</evidence>
<dbReference type="SUPFAM" id="SSF161266">
    <property type="entry name" value="Gam-like"/>
    <property type="match status" value="1"/>
</dbReference>
<evidence type="ECO:0000313" key="1">
    <source>
        <dbReference type="EMBL" id="EFM24795.1"/>
    </source>
</evidence>
<dbReference type="Proteomes" id="UP000003280">
    <property type="component" value="Unassembled WGS sequence"/>
</dbReference>
<dbReference type="GO" id="GO:0003690">
    <property type="term" value="F:double-stranded DNA binding"/>
    <property type="evidence" value="ECO:0007669"/>
    <property type="project" value="InterPro"/>
</dbReference>
<dbReference type="EMBL" id="AEEH01000048">
    <property type="protein sequence ID" value="EFM24795.1"/>
    <property type="molecule type" value="Genomic_DNA"/>
</dbReference>
<dbReference type="InterPro" id="IPR009951">
    <property type="entry name" value="Host-nuc_inhib_Gam"/>
</dbReference>
<organism evidence="1 2">
    <name type="scientific">Peptoniphilus duerdenii ATCC BAA-1640</name>
    <dbReference type="NCBI Taxonomy" id="862517"/>
    <lineage>
        <taxon>Bacteria</taxon>
        <taxon>Bacillati</taxon>
        <taxon>Bacillota</taxon>
        <taxon>Tissierellia</taxon>
        <taxon>Tissierellales</taxon>
        <taxon>Peptoniphilaceae</taxon>
        <taxon>Peptoniphilus</taxon>
    </lineage>
</organism>
<dbReference type="eggNOG" id="ENOG503301E">
    <property type="taxonomic scope" value="Bacteria"/>
</dbReference>
<dbReference type="RefSeq" id="WP_008902436.1">
    <property type="nucleotide sequence ID" value="NZ_GL397071.1"/>
</dbReference>
<dbReference type="HOGENOM" id="CLU_109237_1_0_9"/>
<dbReference type="AlphaFoldDB" id="E0NNC2"/>
<protein>
    <recommendedName>
        <fullName evidence="3">Bacteriophage Mu Gam like protein</fullName>
    </recommendedName>
</protein>
<dbReference type="GO" id="GO:0042262">
    <property type="term" value="P:DNA protection"/>
    <property type="evidence" value="ECO:0007669"/>
    <property type="project" value="InterPro"/>
</dbReference>
<gene>
    <name evidence="1" type="ORF">HMPREF9225_1661</name>
</gene>
<sequence>MIKEVELKTYDDEYKAFGEVYRDEDENEELVQKQFVVDSLSSADWVMRKIKENKDRSGEIIDYAKEEIQRLQQFIKKEEARRDNNVAYLEHLLENYLLQRREEDPNFKLKTVTGTASIRKSTNWKYDDGKLLEFLNKNDMKQFMRFKVEVNKADFKKAVDVIDSVVVIPETGEVIDGVEVTQEEKLSIRFS</sequence>
<comment type="caution">
    <text evidence="1">The sequence shown here is derived from an EMBL/GenBank/DDBJ whole genome shotgun (WGS) entry which is preliminary data.</text>
</comment>
<dbReference type="OrthoDB" id="1908548at2"/>
<name>E0NNC2_9FIRM</name>
<keyword evidence="2" id="KW-1185">Reference proteome</keyword>
<dbReference type="STRING" id="862517.HMPREF9225_1661"/>